<accession>A0A9K3J3M4</accession>
<proteinExistence type="predicted"/>
<comment type="caution">
    <text evidence="1">The sequence shown here is derived from an EMBL/GenBank/DDBJ whole genome shotgun (WGS) entry which is preliminary data.</text>
</comment>
<dbReference type="EMBL" id="MNCJ02000319">
    <property type="protein sequence ID" value="KAF5808228.1"/>
    <property type="molecule type" value="Genomic_DNA"/>
</dbReference>
<dbReference type="Gramene" id="mRNA:HanXRQr2_Chr04g0143011">
    <property type="protein sequence ID" value="CDS:HanXRQr2_Chr04g0143011.1"/>
    <property type="gene ID" value="HanXRQr2_Chr04g0143011"/>
</dbReference>
<name>A0A9K3J3M4_HELAN</name>
<dbReference type="Proteomes" id="UP000215914">
    <property type="component" value="Unassembled WGS sequence"/>
</dbReference>
<dbReference type="AlphaFoldDB" id="A0A9K3J3M4"/>
<evidence type="ECO:0000313" key="2">
    <source>
        <dbReference type="Proteomes" id="UP000215914"/>
    </source>
</evidence>
<reference evidence="1" key="1">
    <citation type="journal article" date="2017" name="Nature">
        <title>The sunflower genome provides insights into oil metabolism, flowering and Asterid evolution.</title>
        <authorList>
            <person name="Badouin H."/>
            <person name="Gouzy J."/>
            <person name="Grassa C.J."/>
            <person name="Murat F."/>
            <person name="Staton S.E."/>
            <person name="Cottret L."/>
            <person name="Lelandais-Briere C."/>
            <person name="Owens G.L."/>
            <person name="Carrere S."/>
            <person name="Mayjonade B."/>
            <person name="Legrand L."/>
            <person name="Gill N."/>
            <person name="Kane N.C."/>
            <person name="Bowers J.E."/>
            <person name="Hubner S."/>
            <person name="Bellec A."/>
            <person name="Berard A."/>
            <person name="Berges H."/>
            <person name="Blanchet N."/>
            <person name="Boniface M.C."/>
            <person name="Brunel D."/>
            <person name="Catrice O."/>
            <person name="Chaidir N."/>
            <person name="Claudel C."/>
            <person name="Donnadieu C."/>
            <person name="Faraut T."/>
            <person name="Fievet G."/>
            <person name="Helmstetter N."/>
            <person name="King M."/>
            <person name="Knapp S.J."/>
            <person name="Lai Z."/>
            <person name="Le Paslier M.C."/>
            <person name="Lippi Y."/>
            <person name="Lorenzon L."/>
            <person name="Mandel J.R."/>
            <person name="Marage G."/>
            <person name="Marchand G."/>
            <person name="Marquand E."/>
            <person name="Bret-Mestries E."/>
            <person name="Morien E."/>
            <person name="Nambeesan S."/>
            <person name="Nguyen T."/>
            <person name="Pegot-Espagnet P."/>
            <person name="Pouilly N."/>
            <person name="Raftis F."/>
            <person name="Sallet E."/>
            <person name="Schiex T."/>
            <person name="Thomas J."/>
            <person name="Vandecasteele C."/>
            <person name="Vares D."/>
            <person name="Vear F."/>
            <person name="Vautrin S."/>
            <person name="Crespi M."/>
            <person name="Mangin B."/>
            <person name="Burke J.M."/>
            <person name="Salse J."/>
            <person name="Munos S."/>
            <person name="Vincourt P."/>
            <person name="Rieseberg L.H."/>
            <person name="Langlade N.B."/>
        </authorList>
    </citation>
    <scope>NUCLEOTIDE SEQUENCE</scope>
    <source>
        <tissue evidence="1">Leaves</tissue>
    </source>
</reference>
<organism evidence="1 2">
    <name type="scientific">Helianthus annuus</name>
    <name type="common">Common sunflower</name>
    <dbReference type="NCBI Taxonomy" id="4232"/>
    <lineage>
        <taxon>Eukaryota</taxon>
        <taxon>Viridiplantae</taxon>
        <taxon>Streptophyta</taxon>
        <taxon>Embryophyta</taxon>
        <taxon>Tracheophyta</taxon>
        <taxon>Spermatophyta</taxon>
        <taxon>Magnoliopsida</taxon>
        <taxon>eudicotyledons</taxon>
        <taxon>Gunneridae</taxon>
        <taxon>Pentapetalae</taxon>
        <taxon>asterids</taxon>
        <taxon>campanulids</taxon>
        <taxon>Asterales</taxon>
        <taxon>Asteraceae</taxon>
        <taxon>Asteroideae</taxon>
        <taxon>Heliantheae alliance</taxon>
        <taxon>Heliantheae</taxon>
        <taxon>Helianthus</taxon>
    </lineage>
</organism>
<protein>
    <submittedName>
        <fullName evidence="1">Uncharacterized protein</fullName>
    </submittedName>
</protein>
<gene>
    <name evidence="1" type="ORF">HanXRQr2_Chr04g0143011</name>
</gene>
<reference evidence="1" key="2">
    <citation type="submission" date="2020-06" db="EMBL/GenBank/DDBJ databases">
        <title>Helianthus annuus Genome sequencing and assembly Release 2.</title>
        <authorList>
            <person name="Gouzy J."/>
            <person name="Langlade N."/>
            <person name="Munos S."/>
        </authorList>
    </citation>
    <scope>NUCLEOTIDE SEQUENCE</scope>
    <source>
        <tissue evidence="1">Leaves</tissue>
    </source>
</reference>
<keyword evidence="2" id="KW-1185">Reference proteome</keyword>
<sequence length="54" mass="6476">MRYNILIAFFMMRISQDIYIPCIGKELPCLNEPLRSRILRDGRKLMHDIILLLK</sequence>
<evidence type="ECO:0000313" key="1">
    <source>
        <dbReference type="EMBL" id="KAF5808228.1"/>
    </source>
</evidence>